<feature type="compositionally biased region" description="Basic and acidic residues" evidence="1">
    <location>
        <begin position="197"/>
        <end position="206"/>
    </location>
</feature>
<keyword evidence="3" id="KW-1185">Reference proteome</keyword>
<evidence type="ECO:0000256" key="1">
    <source>
        <dbReference type="SAM" id="MobiDB-lite"/>
    </source>
</evidence>
<dbReference type="EMBL" id="MCFK01008341">
    <property type="protein sequence ID" value="RKF56205.1"/>
    <property type="molecule type" value="Genomic_DNA"/>
</dbReference>
<protein>
    <submittedName>
        <fullName evidence="2">Uncharacterized protein</fullName>
    </submittedName>
</protein>
<evidence type="ECO:0000313" key="3">
    <source>
        <dbReference type="Proteomes" id="UP000286134"/>
    </source>
</evidence>
<gene>
    <name evidence="2" type="ORF">OnM2_083049</name>
</gene>
<comment type="caution">
    <text evidence="2">The sequence shown here is derived from an EMBL/GenBank/DDBJ whole genome shotgun (WGS) entry which is preliminary data.</text>
</comment>
<feature type="region of interest" description="Disordered" evidence="1">
    <location>
        <begin position="145"/>
        <end position="216"/>
    </location>
</feature>
<accession>A0A420HFM2</accession>
<dbReference type="Proteomes" id="UP000286134">
    <property type="component" value="Unassembled WGS sequence"/>
</dbReference>
<name>A0A420HFM2_9PEZI</name>
<dbReference type="PANTHER" id="PTHR40635:SF1">
    <property type="match status" value="1"/>
</dbReference>
<sequence length="276" mass="31387">MAPIRRYVRITKYSVLECRIFLDNPSLGESWLLNPRTEVLPRVMKSVFPLITPKLREEYERSKGKSTKKSRIKDVIVEDDFEVTVFLTDSRSRHCLLTKQKHFYNPNKQQIKSNSTKLLGTATDDGVADNLNAAVMAIEEEECSESEIRLQDLPEVDSNSSGKSIDELAGVNSGYQRKSKRTRDARSVGSASSDIEPSSKRQKDQDTFGSVEESEEKKMAIRTTYEGFTIYGRVLCLIVRRRDNSVNTSTEQINQATMENWISSTQPAFEIEELAK</sequence>
<evidence type="ECO:0000313" key="2">
    <source>
        <dbReference type="EMBL" id="RKF56205.1"/>
    </source>
</evidence>
<dbReference type="PANTHER" id="PTHR40635">
    <property type="match status" value="1"/>
</dbReference>
<proteinExistence type="predicted"/>
<dbReference type="OrthoDB" id="5374757at2759"/>
<dbReference type="AlphaFoldDB" id="A0A420HFM2"/>
<reference evidence="2 3" key="1">
    <citation type="journal article" date="2018" name="BMC Genomics">
        <title>Comparative genome analyses reveal sequence features reflecting distinct modes of host-adaptation between dicot and monocot powdery mildew.</title>
        <authorList>
            <person name="Wu Y."/>
            <person name="Ma X."/>
            <person name="Pan Z."/>
            <person name="Kale S.D."/>
            <person name="Song Y."/>
            <person name="King H."/>
            <person name="Zhang Q."/>
            <person name="Presley C."/>
            <person name="Deng X."/>
            <person name="Wei C.I."/>
            <person name="Xiao S."/>
        </authorList>
    </citation>
    <scope>NUCLEOTIDE SEQUENCE [LARGE SCALE GENOMIC DNA]</scope>
    <source>
        <strain evidence="2">UMSG2</strain>
    </source>
</reference>
<organism evidence="2 3">
    <name type="scientific">Erysiphe neolycopersici</name>
    <dbReference type="NCBI Taxonomy" id="212602"/>
    <lineage>
        <taxon>Eukaryota</taxon>
        <taxon>Fungi</taxon>
        <taxon>Dikarya</taxon>
        <taxon>Ascomycota</taxon>
        <taxon>Pezizomycotina</taxon>
        <taxon>Leotiomycetes</taxon>
        <taxon>Erysiphales</taxon>
        <taxon>Erysiphaceae</taxon>
        <taxon>Erysiphe</taxon>
    </lineage>
</organism>